<dbReference type="PROSITE" id="PS51257">
    <property type="entry name" value="PROKAR_LIPOPROTEIN"/>
    <property type="match status" value="1"/>
</dbReference>
<dbReference type="PANTHER" id="PTHR43811:SF19">
    <property type="entry name" value="39 KDA FK506-BINDING NUCLEAR PROTEIN"/>
    <property type="match status" value="1"/>
</dbReference>
<dbReference type="EC" id="5.2.1.8" evidence="6"/>
<dbReference type="EMBL" id="JBDFRB010000009">
    <property type="protein sequence ID" value="MEN2745121.1"/>
    <property type="molecule type" value="Genomic_DNA"/>
</dbReference>
<dbReference type="InterPro" id="IPR001179">
    <property type="entry name" value="PPIase_FKBP_dom"/>
</dbReference>
<evidence type="ECO:0000256" key="6">
    <source>
        <dbReference type="RuleBase" id="RU003915"/>
    </source>
</evidence>
<evidence type="ECO:0000259" key="7">
    <source>
        <dbReference type="PROSITE" id="PS50059"/>
    </source>
</evidence>
<sequence length="305" mass="31692">MRRLIALLLPLALFVAGCGGSEPTSTAAGELAAFDSLKVTPGEQAPAVEFDKPLAVNEQTIKMVHEGDGDRVKEGQTVEIGYVALDGRDGKVLKDTFKDGATEEVELSEDLKTNGAAVYNGFLGAKVGSYLAFAAPPQQQAGATPAPASTLLVIKVLSAKDTPQPLSKPEGEAVTELPEGLPTVTEDDKGVPQIDVKGAAKPTELVSQDLIKGSGDTVEETDSVVANYVGVNLSDGVKFDSSFDRGEPATFSLQGVIQGWTKGLAGKKVGSRVLLVIPADQAYGKEGKGKAKGDLVFVVDILGVK</sequence>
<dbReference type="SUPFAM" id="SSF54534">
    <property type="entry name" value="FKBP-like"/>
    <property type="match status" value="2"/>
</dbReference>
<comment type="similarity">
    <text evidence="2 6">Belongs to the FKBP-type PPIase family.</text>
</comment>
<dbReference type="Pfam" id="PF00254">
    <property type="entry name" value="FKBP_C"/>
    <property type="match status" value="1"/>
</dbReference>
<evidence type="ECO:0000313" key="8">
    <source>
        <dbReference type="EMBL" id="MEN2745121.1"/>
    </source>
</evidence>
<proteinExistence type="inferred from homology"/>
<evidence type="ECO:0000256" key="1">
    <source>
        <dbReference type="ARBA" id="ARBA00000971"/>
    </source>
</evidence>
<comment type="caution">
    <text evidence="8">The sequence shown here is derived from an EMBL/GenBank/DDBJ whole genome shotgun (WGS) entry which is preliminary data.</text>
</comment>
<dbReference type="PROSITE" id="PS50059">
    <property type="entry name" value="FKBP_PPIASE"/>
    <property type="match status" value="1"/>
</dbReference>
<evidence type="ECO:0000256" key="5">
    <source>
        <dbReference type="PROSITE-ProRule" id="PRU00277"/>
    </source>
</evidence>
<evidence type="ECO:0000256" key="4">
    <source>
        <dbReference type="ARBA" id="ARBA00023235"/>
    </source>
</evidence>
<protein>
    <recommendedName>
        <fullName evidence="6">Peptidyl-prolyl cis-trans isomerase</fullName>
        <ecNumber evidence="6">5.2.1.8</ecNumber>
    </recommendedName>
</protein>
<evidence type="ECO:0000313" key="9">
    <source>
        <dbReference type="Proteomes" id="UP001422074"/>
    </source>
</evidence>
<dbReference type="GO" id="GO:0003755">
    <property type="term" value="F:peptidyl-prolyl cis-trans isomerase activity"/>
    <property type="evidence" value="ECO:0007669"/>
    <property type="project" value="UniProtKB-EC"/>
</dbReference>
<organism evidence="8 9">
    <name type="scientific">Sinomonas halotolerans</name>
    <dbReference type="NCBI Taxonomy" id="1644133"/>
    <lineage>
        <taxon>Bacteria</taxon>
        <taxon>Bacillati</taxon>
        <taxon>Actinomycetota</taxon>
        <taxon>Actinomycetes</taxon>
        <taxon>Micrococcales</taxon>
        <taxon>Micrococcaceae</taxon>
        <taxon>Sinomonas</taxon>
    </lineage>
</organism>
<dbReference type="PANTHER" id="PTHR43811">
    <property type="entry name" value="FKBP-TYPE PEPTIDYL-PROLYL CIS-TRANS ISOMERASE FKPA"/>
    <property type="match status" value="1"/>
</dbReference>
<dbReference type="InterPro" id="IPR046357">
    <property type="entry name" value="PPIase_dom_sf"/>
</dbReference>
<reference evidence="8 9" key="1">
    <citation type="submission" date="2024-05" db="EMBL/GenBank/DDBJ databases">
        <title>Sinomonas sp. nov., isolated from a waste landfill.</title>
        <authorList>
            <person name="Zhao Y."/>
        </authorList>
    </citation>
    <scope>NUCLEOTIDE SEQUENCE [LARGE SCALE GENOMIC DNA]</scope>
    <source>
        <strain evidence="8 9">CCTCC AB2014300</strain>
    </source>
</reference>
<evidence type="ECO:0000256" key="3">
    <source>
        <dbReference type="ARBA" id="ARBA00023110"/>
    </source>
</evidence>
<name>A0ABU9X1H8_9MICC</name>
<keyword evidence="9" id="KW-1185">Reference proteome</keyword>
<dbReference type="Proteomes" id="UP001422074">
    <property type="component" value="Unassembled WGS sequence"/>
</dbReference>
<dbReference type="Gene3D" id="3.10.50.40">
    <property type="match status" value="2"/>
</dbReference>
<dbReference type="RefSeq" id="WP_345885473.1">
    <property type="nucleotide sequence ID" value="NZ_JBDFRB010000009.1"/>
</dbReference>
<comment type="catalytic activity">
    <reaction evidence="1 5 6">
        <text>[protein]-peptidylproline (omega=180) = [protein]-peptidylproline (omega=0)</text>
        <dbReference type="Rhea" id="RHEA:16237"/>
        <dbReference type="Rhea" id="RHEA-COMP:10747"/>
        <dbReference type="Rhea" id="RHEA-COMP:10748"/>
        <dbReference type="ChEBI" id="CHEBI:83833"/>
        <dbReference type="ChEBI" id="CHEBI:83834"/>
        <dbReference type="EC" id="5.2.1.8"/>
    </reaction>
</comment>
<feature type="domain" description="PPIase FKBP-type" evidence="7">
    <location>
        <begin position="221"/>
        <end position="305"/>
    </location>
</feature>
<accession>A0ABU9X1H8</accession>
<gene>
    <name evidence="8" type="ORF">ABCQ75_11290</name>
</gene>
<keyword evidence="4 5" id="KW-0413">Isomerase</keyword>
<keyword evidence="3 5" id="KW-0697">Rotamase</keyword>
<evidence type="ECO:0000256" key="2">
    <source>
        <dbReference type="ARBA" id="ARBA00006577"/>
    </source>
</evidence>